<organism evidence="2 3">
    <name type="scientific">Geodermatophilus maliterrae</name>
    <dbReference type="NCBI Taxonomy" id="3162531"/>
    <lineage>
        <taxon>Bacteria</taxon>
        <taxon>Bacillati</taxon>
        <taxon>Actinomycetota</taxon>
        <taxon>Actinomycetes</taxon>
        <taxon>Geodermatophilales</taxon>
        <taxon>Geodermatophilaceae</taxon>
        <taxon>Geodermatophilus</taxon>
    </lineage>
</organism>
<comment type="caution">
    <text evidence="2">The sequence shown here is derived from an EMBL/GenBank/DDBJ whole genome shotgun (WGS) entry which is preliminary data.</text>
</comment>
<name>A0ABV3XLZ9_9ACTN</name>
<reference evidence="2 3" key="1">
    <citation type="submission" date="2024-06" db="EMBL/GenBank/DDBJ databases">
        <title>Draft genome sequence of Geodermatophilus badlandi, a novel member of the Geodermatophilaceae isolated from badland sedimentary rocks in the Red desert, Wyoming, USA.</title>
        <authorList>
            <person name="Ben Tekaya S."/>
            <person name="Nouioui I."/>
            <person name="Flores G.M."/>
            <person name="Shaal M.N."/>
            <person name="Bredoire F."/>
            <person name="Basile F."/>
            <person name="Van Diepen L."/>
            <person name="Ward N.L."/>
        </authorList>
    </citation>
    <scope>NUCLEOTIDE SEQUENCE [LARGE SCALE GENOMIC DNA]</scope>
    <source>
        <strain evidence="2 3">WL48A</strain>
    </source>
</reference>
<dbReference type="Proteomes" id="UP001560045">
    <property type="component" value="Unassembled WGS sequence"/>
</dbReference>
<dbReference type="Pfam" id="PF13480">
    <property type="entry name" value="Acetyltransf_6"/>
    <property type="match status" value="1"/>
</dbReference>
<dbReference type="PROSITE" id="PS51191">
    <property type="entry name" value="FEMABX"/>
    <property type="match status" value="1"/>
</dbReference>
<dbReference type="EMBL" id="JBFNXQ010000126">
    <property type="protein sequence ID" value="MEX5721411.1"/>
    <property type="molecule type" value="Genomic_DNA"/>
</dbReference>
<dbReference type="RefSeq" id="WP_369210214.1">
    <property type="nucleotide sequence ID" value="NZ_JBFNXQ010000126.1"/>
</dbReference>
<keyword evidence="2" id="KW-0012">Acyltransferase</keyword>
<keyword evidence="3" id="KW-1185">Reference proteome</keyword>
<dbReference type="EC" id="2.3.1.-" evidence="2"/>
<accession>A0ABV3XLZ9</accession>
<dbReference type="Gene3D" id="3.40.630.30">
    <property type="match status" value="1"/>
</dbReference>
<feature type="domain" description="BioF2-like acetyltransferase" evidence="1">
    <location>
        <begin position="121"/>
        <end position="248"/>
    </location>
</feature>
<protein>
    <submittedName>
        <fullName evidence="2">GNAT family N-acetyltransferase</fullName>
        <ecNumber evidence="2">2.3.1.-</ecNumber>
    </submittedName>
</protein>
<dbReference type="InterPro" id="IPR003447">
    <property type="entry name" value="FEMABX"/>
</dbReference>
<evidence type="ECO:0000313" key="3">
    <source>
        <dbReference type="Proteomes" id="UP001560045"/>
    </source>
</evidence>
<evidence type="ECO:0000313" key="2">
    <source>
        <dbReference type="EMBL" id="MEX5721411.1"/>
    </source>
</evidence>
<sequence>MTRRPEAGPAYTGARYAASLAEFGTPVHLPRSGGWLLERPVPGTALRDLTGPYPLFACRDWSGLGADLDELEGAAVSVVLVPDPLSGVPVDLLRTAFRDHVTPFKQHLVRELATAVPLTSSHRRHVRRALRSVEVEVVADPLRHLDDWVRLYGHLVGRHRLTGVRAFSVEAFRQQLALPGLVAVRAERDGVTVCMTLWLVGGENAYYHLGASSDAGREVSASYAVFAIALDHLRDRGVRYVDLGGVAGAEHRDDGLSRFKGGWANAERVAHLCGRILDRPSYTALTALAPAAGRWFPAYRAGDRDPSGQVRAAEETRGVVT</sequence>
<dbReference type="InterPro" id="IPR016181">
    <property type="entry name" value="Acyl_CoA_acyltransferase"/>
</dbReference>
<dbReference type="GO" id="GO:0016746">
    <property type="term" value="F:acyltransferase activity"/>
    <property type="evidence" value="ECO:0007669"/>
    <property type="project" value="UniProtKB-KW"/>
</dbReference>
<evidence type="ECO:0000259" key="1">
    <source>
        <dbReference type="Pfam" id="PF13480"/>
    </source>
</evidence>
<dbReference type="SUPFAM" id="SSF55729">
    <property type="entry name" value="Acyl-CoA N-acyltransferases (Nat)"/>
    <property type="match status" value="1"/>
</dbReference>
<keyword evidence="2" id="KW-0808">Transferase</keyword>
<dbReference type="InterPro" id="IPR038740">
    <property type="entry name" value="BioF2-like_GNAT_dom"/>
</dbReference>
<proteinExistence type="predicted"/>
<gene>
    <name evidence="2" type="ORF">ABQ292_23935</name>
</gene>